<dbReference type="GeneID" id="70133733"/>
<dbReference type="InterPro" id="IPR050281">
    <property type="entry name" value="Flavin_monoamine_oxidase"/>
</dbReference>
<proteinExistence type="predicted"/>
<dbReference type="Gene3D" id="3.50.50.60">
    <property type="entry name" value="FAD/NAD(P)-binding domain"/>
    <property type="match status" value="1"/>
</dbReference>
<name>A0A9P8ZX04_9PEZI</name>
<reference evidence="3" key="1">
    <citation type="journal article" date="2021" name="Nat. Commun.">
        <title>Genetic determinants of endophytism in the Arabidopsis root mycobiome.</title>
        <authorList>
            <person name="Mesny F."/>
            <person name="Miyauchi S."/>
            <person name="Thiergart T."/>
            <person name="Pickel B."/>
            <person name="Atanasova L."/>
            <person name="Karlsson M."/>
            <person name="Huettel B."/>
            <person name="Barry K.W."/>
            <person name="Haridas S."/>
            <person name="Chen C."/>
            <person name="Bauer D."/>
            <person name="Andreopoulos W."/>
            <person name="Pangilinan J."/>
            <person name="LaButti K."/>
            <person name="Riley R."/>
            <person name="Lipzen A."/>
            <person name="Clum A."/>
            <person name="Drula E."/>
            <person name="Henrissat B."/>
            <person name="Kohler A."/>
            <person name="Grigoriev I.V."/>
            <person name="Martin F.M."/>
            <person name="Hacquard S."/>
        </authorList>
    </citation>
    <scope>NUCLEOTIDE SEQUENCE</scope>
    <source>
        <strain evidence="3">MPI-SDFR-AT-0073</strain>
    </source>
</reference>
<protein>
    <submittedName>
        <fullName evidence="3">L-amino acid oxidase</fullName>
    </submittedName>
</protein>
<keyword evidence="1" id="KW-0732">Signal</keyword>
<evidence type="ECO:0000313" key="3">
    <source>
        <dbReference type="EMBL" id="KAH6654302.1"/>
    </source>
</evidence>
<dbReference type="InterPro" id="IPR036188">
    <property type="entry name" value="FAD/NAD-bd_sf"/>
</dbReference>
<comment type="caution">
    <text evidence="3">The sequence shown here is derived from an EMBL/GenBank/DDBJ whole genome shotgun (WGS) entry which is preliminary data.</text>
</comment>
<dbReference type="PANTHER" id="PTHR10742:SF382">
    <property type="entry name" value="AMINE OXIDASE DOMAIN-CONTAINING PROTEIN"/>
    <property type="match status" value="1"/>
</dbReference>
<dbReference type="AlphaFoldDB" id="A0A9P8ZX04"/>
<feature type="signal peptide" evidence="1">
    <location>
        <begin position="1"/>
        <end position="20"/>
    </location>
</feature>
<evidence type="ECO:0000259" key="2">
    <source>
        <dbReference type="Pfam" id="PF01593"/>
    </source>
</evidence>
<dbReference type="PANTHER" id="PTHR10742">
    <property type="entry name" value="FLAVIN MONOAMINE OXIDASE"/>
    <property type="match status" value="1"/>
</dbReference>
<evidence type="ECO:0000313" key="4">
    <source>
        <dbReference type="Proteomes" id="UP000758603"/>
    </source>
</evidence>
<dbReference type="Gene3D" id="1.20.1440.240">
    <property type="match status" value="1"/>
</dbReference>
<dbReference type="Pfam" id="PF01593">
    <property type="entry name" value="Amino_oxidase"/>
    <property type="match status" value="1"/>
</dbReference>
<dbReference type="GO" id="GO:0009063">
    <property type="term" value="P:amino acid catabolic process"/>
    <property type="evidence" value="ECO:0007669"/>
    <property type="project" value="TreeGrafter"/>
</dbReference>
<feature type="chain" id="PRO_5040361885" evidence="1">
    <location>
        <begin position="21"/>
        <end position="698"/>
    </location>
</feature>
<gene>
    <name evidence="3" type="ORF">BKA67DRAFT_592491</name>
</gene>
<evidence type="ECO:0000256" key="1">
    <source>
        <dbReference type="SAM" id="SignalP"/>
    </source>
</evidence>
<dbReference type="OrthoDB" id="7777654at2759"/>
<organism evidence="3 4">
    <name type="scientific">Truncatella angustata</name>
    <dbReference type="NCBI Taxonomy" id="152316"/>
    <lineage>
        <taxon>Eukaryota</taxon>
        <taxon>Fungi</taxon>
        <taxon>Dikarya</taxon>
        <taxon>Ascomycota</taxon>
        <taxon>Pezizomycotina</taxon>
        <taxon>Sordariomycetes</taxon>
        <taxon>Xylariomycetidae</taxon>
        <taxon>Amphisphaeriales</taxon>
        <taxon>Sporocadaceae</taxon>
        <taxon>Truncatella</taxon>
    </lineage>
</organism>
<dbReference type="RefSeq" id="XP_045958572.1">
    <property type="nucleotide sequence ID" value="XM_046104842.1"/>
</dbReference>
<dbReference type="SUPFAM" id="SSF51905">
    <property type="entry name" value="FAD/NAD(P)-binding domain"/>
    <property type="match status" value="1"/>
</dbReference>
<dbReference type="SUPFAM" id="SSF54373">
    <property type="entry name" value="FAD-linked reductases, C-terminal domain"/>
    <property type="match status" value="1"/>
</dbReference>
<accession>A0A9P8ZX04</accession>
<dbReference type="Proteomes" id="UP000758603">
    <property type="component" value="Unassembled WGS sequence"/>
</dbReference>
<dbReference type="Gene3D" id="3.90.660.10">
    <property type="match status" value="1"/>
</dbReference>
<feature type="domain" description="Amine oxidase" evidence="2">
    <location>
        <begin position="186"/>
        <end position="672"/>
    </location>
</feature>
<dbReference type="InterPro" id="IPR002937">
    <property type="entry name" value="Amino_oxidase"/>
</dbReference>
<dbReference type="GO" id="GO:0001716">
    <property type="term" value="F:L-amino-acid oxidase activity"/>
    <property type="evidence" value="ECO:0007669"/>
    <property type="project" value="TreeGrafter"/>
</dbReference>
<keyword evidence="4" id="KW-1185">Reference proteome</keyword>
<sequence length="698" mass="77802">MLRLTKSWMLGSIAIWPSIASNLSLPFNGRLVSSLPVKLETKSRLDSHLANIHLRFDESIDGEVTYTYGTCLAKERRDAHHVVGRSTSSHHRLVWKIPRDVATDGCISAWDSTGSLVGRSDAQSFRPNKRAMQKRGENSIEMTNATGIDTLGPWFDGVALLESKTLSAVDVADAKSKEIGIVGAGMAGLMTYLVLSQSGMENIKIIEASQRLGGRVHTEYLSGGPFDYSYQEMGPMRFPNTITVANETLNITDHQMVFQLAEEMNKLNGHASNWSVDFIPWYQSNNNGLYYHNGIKLDSGLPPTVGQIADNSSLAITLADDDSTTSMTNRLNDILSNDTFTALMATNMHKAHKEFLTSGLDGLPGDHWSEFGFLVNYLKANLNDTDILSEGYFETSFWDTLYEGMYFDASTWKTIDGGLSRLPLSFHPLVDNITTMDRAIERVKWDAENEKVTLEWRESKSANLTTGPSAVWANETFDYTVLALPFSVIQSWRLPSLPETITNAISEMPFTAACKVALEFSSRFWEHYENPIYGGCSTSTDIPGIGSVCYPSYNINGTGPATMLGSYISGDQWGNRWVSVSEEEHVQYVLDAMIEIHGDVAAEQFTGNYNRRCWMLDPYEKGSWASPKVGQHELYIPEYFKTYNNMIFVGEQTSYTHAWISSALESGVRGAIQLLLELGLVDEAKAANDKWMARWIDV</sequence>
<dbReference type="EMBL" id="JAGPXC010000004">
    <property type="protein sequence ID" value="KAH6654302.1"/>
    <property type="molecule type" value="Genomic_DNA"/>
</dbReference>